<dbReference type="InterPro" id="IPR000866">
    <property type="entry name" value="AhpC/TSA"/>
</dbReference>
<dbReference type="Pfam" id="PF00578">
    <property type="entry name" value="AhpC-TSA"/>
    <property type="match status" value="1"/>
</dbReference>
<dbReference type="InterPro" id="IPR036249">
    <property type="entry name" value="Thioredoxin-like_sf"/>
</dbReference>
<evidence type="ECO:0000313" key="4">
    <source>
        <dbReference type="EMBL" id="PQJ12391.1"/>
    </source>
</evidence>
<dbReference type="InterPro" id="IPR025380">
    <property type="entry name" value="DUF4369"/>
</dbReference>
<organism evidence="4 5">
    <name type="scientific">Flavipsychrobacter stenotrophus</name>
    <dbReference type="NCBI Taxonomy" id="2077091"/>
    <lineage>
        <taxon>Bacteria</taxon>
        <taxon>Pseudomonadati</taxon>
        <taxon>Bacteroidota</taxon>
        <taxon>Chitinophagia</taxon>
        <taxon>Chitinophagales</taxon>
        <taxon>Chitinophagaceae</taxon>
        <taxon>Flavipsychrobacter</taxon>
    </lineage>
</organism>
<dbReference type="CDD" id="cd02966">
    <property type="entry name" value="TlpA_like_family"/>
    <property type="match status" value="1"/>
</dbReference>
<evidence type="ECO:0000256" key="2">
    <source>
        <dbReference type="SAM" id="SignalP"/>
    </source>
</evidence>
<protein>
    <recommendedName>
        <fullName evidence="3">Thioredoxin domain-containing protein</fullName>
    </recommendedName>
</protein>
<dbReference type="PROSITE" id="PS00194">
    <property type="entry name" value="THIOREDOXIN_1"/>
    <property type="match status" value="1"/>
</dbReference>
<feature type="signal peptide" evidence="2">
    <location>
        <begin position="1"/>
        <end position="19"/>
    </location>
</feature>
<keyword evidence="5" id="KW-1185">Reference proteome</keyword>
<gene>
    <name evidence="4" type="ORF">CJD36_001175</name>
</gene>
<feature type="chain" id="PRO_5015676830" description="Thioredoxin domain-containing protein" evidence="2">
    <location>
        <begin position="20"/>
        <end position="480"/>
    </location>
</feature>
<evidence type="ECO:0000313" key="5">
    <source>
        <dbReference type="Proteomes" id="UP000239872"/>
    </source>
</evidence>
<dbReference type="Pfam" id="PF14289">
    <property type="entry name" value="DUF4369"/>
    <property type="match status" value="1"/>
</dbReference>
<comment type="caution">
    <text evidence="4">The sequence shown here is derived from an EMBL/GenBank/DDBJ whole genome shotgun (WGS) entry which is preliminary data.</text>
</comment>
<reference evidence="4 5" key="1">
    <citation type="submission" date="2018-01" db="EMBL/GenBank/DDBJ databases">
        <title>A novel member of the phylum Bacteroidetes isolated from glacier ice.</title>
        <authorList>
            <person name="Liu Q."/>
            <person name="Xin Y.-H."/>
        </authorList>
    </citation>
    <scope>NUCLEOTIDE SEQUENCE [LARGE SCALE GENOMIC DNA]</scope>
    <source>
        <strain evidence="4 5">RB1R16</strain>
    </source>
</reference>
<dbReference type="RefSeq" id="WP_105037275.1">
    <property type="nucleotide sequence ID" value="NZ_PPSL01000001.1"/>
</dbReference>
<dbReference type="InterPro" id="IPR017937">
    <property type="entry name" value="Thioredoxin_CS"/>
</dbReference>
<dbReference type="Proteomes" id="UP000239872">
    <property type="component" value="Unassembled WGS sequence"/>
</dbReference>
<dbReference type="SUPFAM" id="SSF52833">
    <property type="entry name" value="Thioredoxin-like"/>
    <property type="match status" value="1"/>
</dbReference>
<dbReference type="GO" id="GO:0016209">
    <property type="term" value="F:antioxidant activity"/>
    <property type="evidence" value="ECO:0007669"/>
    <property type="project" value="InterPro"/>
</dbReference>
<sequence>MKKLLISVAISLTALSSFAKDGYRIQLKMKDVKDTTVFLCHYYGIANPYKKDSAKLVNGVAEFVSHDSLFAGGIYMVFLPGKNTTFDFLLNNGDNITVTADAATLPKGVVFKNSPENTRFENYVDFLAHYSDGQKALQQQLEHANSLSDTEAVRKKSAVLAKELDEYRMDYTRNYPGTLLSNIFSAMKLPEIPSGDHFLDDGKTKDSTFTYKYYKAHFWDGFNFQDDRLVYTPLFDARLDEYFNKLVLPWPDSVEHEADVLLAKARGTKDIFKYTLWWTTRNVENSKVMGMDEAFVYLVENYYMKGDAFWLKPEELQKYVDRIQKIAPNVLGHIAPQVKLPDLFTGKDDKLSDIASPYTLLLFYSPNCGHCQHEIPLIDSLYNAALKEKGVKIFTVSTEGDEKQNTDFVKKQHMDKWGGANTWDPKNVGNFRSMYDVYSTPTLYILDKNRIIRGKRLDHTNIMNVIQIEERKARDRLLKK</sequence>
<dbReference type="EMBL" id="PPSL01000001">
    <property type="protein sequence ID" value="PQJ12391.1"/>
    <property type="molecule type" value="Genomic_DNA"/>
</dbReference>
<dbReference type="InterPro" id="IPR050553">
    <property type="entry name" value="Thioredoxin_ResA/DsbE_sf"/>
</dbReference>
<dbReference type="PANTHER" id="PTHR42852">
    <property type="entry name" value="THIOL:DISULFIDE INTERCHANGE PROTEIN DSBE"/>
    <property type="match status" value="1"/>
</dbReference>
<dbReference type="InterPro" id="IPR013766">
    <property type="entry name" value="Thioredoxin_domain"/>
</dbReference>
<feature type="domain" description="Thioredoxin" evidence="3">
    <location>
        <begin position="329"/>
        <end position="479"/>
    </location>
</feature>
<dbReference type="PANTHER" id="PTHR42852:SF13">
    <property type="entry name" value="PROTEIN DIPZ"/>
    <property type="match status" value="1"/>
</dbReference>
<name>A0A2S7T0I1_9BACT</name>
<evidence type="ECO:0000256" key="1">
    <source>
        <dbReference type="ARBA" id="ARBA00023284"/>
    </source>
</evidence>
<dbReference type="OrthoDB" id="6399635at2"/>
<dbReference type="Gene3D" id="3.40.30.10">
    <property type="entry name" value="Glutaredoxin"/>
    <property type="match status" value="1"/>
</dbReference>
<evidence type="ECO:0000259" key="3">
    <source>
        <dbReference type="PROSITE" id="PS51352"/>
    </source>
</evidence>
<keyword evidence="1" id="KW-0676">Redox-active center</keyword>
<accession>A0A2S7T0I1</accession>
<keyword evidence="2" id="KW-0732">Signal</keyword>
<dbReference type="PROSITE" id="PS51352">
    <property type="entry name" value="THIOREDOXIN_2"/>
    <property type="match status" value="1"/>
</dbReference>
<dbReference type="AlphaFoldDB" id="A0A2S7T0I1"/>
<dbReference type="Pfam" id="PF17127">
    <property type="entry name" value="DUF5106"/>
    <property type="match status" value="1"/>
</dbReference>
<proteinExistence type="predicted"/>
<dbReference type="InterPro" id="IPR033395">
    <property type="entry name" value="DUF5106"/>
</dbReference>
<dbReference type="GO" id="GO:0016491">
    <property type="term" value="F:oxidoreductase activity"/>
    <property type="evidence" value="ECO:0007669"/>
    <property type="project" value="InterPro"/>
</dbReference>